<evidence type="ECO:0000313" key="8">
    <source>
        <dbReference type="Proteomes" id="UP001152803"/>
    </source>
</evidence>
<dbReference type="GO" id="GO:0005634">
    <property type="term" value="C:nucleus"/>
    <property type="evidence" value="ECO:0007669"/>
    <property type="project" value="TreeGrafter"/>
</dbReference>
<gene>
    <name evidence="7" type="ORF">COCON_G00135900</name>
</gene>
<feature type="compositionally biased region" description="Polar residues" evidence="5">
    <location>
        <begin position="194"/>
        <end position="207"/>
    </location>
</feature>
<dbReference type="InterPro" id="IPR035979">
    <property type="entry name" value="RBD_domain_sf"/>
</dbReference>
<dbReference type="InterPro" id="IPR051186">
    <property type="entry name" value="RRM_HNRPC/RALY_subfam"/>
</dbReference>
<feature type="domain" description="RRM" evidence="6">
    <location>
        <begin position="212"/>
        <end position="276"/>
    </location>
</feature>
<protein>
    <recommendedName>
        <fullName evidence="6">RRM domain-containing protein</fullName>
    </recommendedName>
</protein>
<dbReference type="EMBL" id="JAFJMO010000009">
    <property type="protein sequence ID" value="KAJ8268418.1"/>
    <property type="molecule type" value="Genomic_DNA"/>
</dbReference>
<dbReference type="InterPro" id="IPR000504">
    <property type="entry name" value="RRM_dom"/>
</dbReference>
<evidence type="ECO:0000256" key="4">
    <source>
        <dbReference type="PROSITE-ProRule" id="PRU00176"/>
    </source>
</evidence>
<dbReference type="GO" id="GO:0003723">
    <property type="term" value="F:RNA binding"/>
    <property type="evidence" value="ECO:0007669"/>
    <property type="project" value="UniProtKB-UniRule"/>
</dbReference>
<evidence type="ECO:0000256" key="2">
    <source>
        <dbReference type="ARBA" id="ARBA00022884"/>
    </source>
</evidence>
<dbReference type="Gene3D" id="3.30.70.330">
    <property type="match status" value="1"/>
</dbReference>
<comment type="similarity">
    <text evidence="1">Belongs to the RRM HNRPC family. RALY subfamily.</text>
</comment>
<dbReference type="Proteomes" id="UP001152803">
    <property type="component" value="Unassembled WGS sequence"/>
</dbReference>
<dbReference type="FunFam" id="3.30.70.330:FF:000019">
    <property type="entry name" value="heterogeneous nuclear ribonucleoproteins C1/C2 isoform X1"/>
    <property type="match status" value="1"/>
</dbReference>
<name>A0A9Q1HVX7_CONCO</name>
<dbReference type="SUPFAM" id="SSF54928">
    <property type="entry name" value="RNA-binding domain, RBD"/>
    <property type="match status" value="1"/>
</dbReference>
<dbReference type="PANTHER" id="PTHR13968:SF21">
    <property type="entry name" value="RNA-BINDING RALY-LIKE PROTEIN"/>
    <property type="match status" value="1"/>
</dbReference>
<dbReference type="PROSITE" id="PS50102">
    <property type="entry name" value="RRM"/>
    <property type="match status" value="1"/>
</dbReference>
<dbReference type="PANTHER" id="PTHR13968">
    <property type="entry name" value="HETEROGENEOUS NUCLEAR RIBONUCLEOPROTEIN"/>
    <property type="match status" value="1"/>
</dbReference>
<dbReference type="InterPro" id="IPR012677">
    <property type="entry name" value="Nucleotide-bd_a/b_plait_sf"/>
</dbReference>
<feature type="region of interest" description="Disordered" evidence="5">
    <location>
        <begin position="173"/>
        <end position="207"/>
    </location>
</feature>
<evidence type="ECO:0000313" key="7">
    <source>
        <dbReference type="EMBL" id="KAJ8268418.1"/>
    </source>
</evidence>
<reference evidence="7" key="1">
    <citation type="journal article" date="2023" name="Science">
        <title>Genome structures resolve the early diversification of teleost fishes.</title>
        <authorList>
            <person name="Parey E."/>
            <person name="Louis A."/>
            <person name="Montfort J."/>
            <person name="Bouchez O."/>
            <person name="Roques C."/>
            <person name="Iampietro C."/>
            <person name="Lluch J."/>
            <person name="Castinel A."/>
            <person name="Donnadieu C."/>
            <person name="Desvignes T."/>
            <person name="Floi Bucao C."/>
            <person name="Jouanno E."/>
            <person name="Wen M."/>
            <person name="Mejri S."/>
            <person name="Dirks R."/>
            <person name="Jansen H."/>
            <person name="Henkel C."/>
            <person name="Chen W.J."/>
            <person name="Zahm M."/>
            <person name="Cabau C."/>
            <person name="Klopp C."/>
            <person name="Thompson A.W."/>
            <person name="Robinson-Rechavi M."/>
            <person name="Braasch I."/>
            <person name="Lecointre G."/>
            <person name="Bobe J."/>
            <person name="Postlethwait J.H."/>
            <person name="Berthelot C."/>
            <person name="Roest Crollius H."/>
            <person name="Guiguen Y."/>
        </authorList>
    </citation>
    <scope>NUCLEOTIDE SEQUENCE</scope>
    <source>
        <strain evidence="7">Concon-B</strain>
    </source>
</reference>
<accession>A0A9Q1HVX7</accession>
<evidence type="ECO:0000256" key="3">
    <source>
        <dbReference type="ARBA" id="ARBA00023054"/>
    </source>
</evidence>
<sequence length="348" mass="37401">MAPRSWQTDSQAIDPVIKLPCTGTAPAVTETARSSAAYGRAPAGSPRVAAVRWKHIRDGQGVQLDAVPQANRERYQSGAMGKELGFLLRASPYSSHTRLSPRARRTTEKLRCLSSRRRAPRNFAECMLGRSPRKRPLHHVPKNGVEIRACPSDVWAETSPSASAPLLQRHCRACPRGEPRSDPVRAGPQRRMTGKSQTSNVTNKNDPRSLNSRVFIGNLNTAIVKKTDIEVIFAKYGKIVGCSVHKGFAFVQYMSERNARAAVAGENARIIAGQPLGGCVLAECAVGLPLGPSRWFGSSTRISTVVLSAANATAAANSAFPSSPCVAAEMLSAPAVIREADARLRDTA</sequence>
<keyword evidence="8" id="KW-1185">Reference proteome</keyword>
<comment type="caution">
    <text evidence="7">The sequence shown here is derived from an EMBL/GenBank/DDBJ whole genome shotgun (WGS) entry which is preliminary data.</text>
</comment>
<dbReference type="Pfam" id="PF00076">
    <property type="entry name" value="RRM_1"/>
    <property type="match status" value="1"/>
</dbReference>
<evidence type="ECO:0000256" key="1">
    <source>
        <dbReference type="ARBA" id="ARBA00008631"/>
    </source>
</evidence>
<proteinExistence type="inferred from homology"/>
<evidence type="ECO:0000259" key="6">
    <source>
        <dbReference type="PROSITE" id="PS50102"/>
    </source>
</evidence>
<evidence type="ECO:0000256" key="5">
    <source>
        <dbReference type="SAM" id="MobiDB-lite"/>
    </source>
</evidence>
<dbReference type="SMART" id="SM00360">
    <property type="entry name" value="RRM"/>
    <property type="match status" value="1"/>
</dbReference>
<keyword evidence="2 4" id="KW-0694">RNA-binding</keyword>
<dbReference type="AlphaFoldDB" id="A0A9Q1HVX7"/>
<keyword evidence="3" id="KW-0175">Coiled coil</keyword>
<organism evidence="7 8">
    <name type="scientific">Conger conger</name>
    <name type="common">Conger eel</name>
    <name type="synonym">Muraena conger</name>
    <dbReference type="NCBI Taxonomy" id="82655"/>
    <lineage>
        <taxon>Eukaryota</taxon>
        <taxon>Metazoa</taxon>
        <taxon>Chordata</taxon>
        <taxon>Craniata</taxon>
        <taxon>Vertebrata</taxon>
        <taxon>Euteleostomi</taxon>
        <taxon>Actinopterygii</taxon>
        <taxon>Neopterygii</taxon>
        <taxon>Teleostei</taxon>
        <taxon>Anguilliformes</taxon>
        <taxon>Congridae</taxon>
        <taxon>Conger</taxon>
    </lineage>
</organism>
<dbReference type="OrthoDB" id="6730379at2759"/>